<feature type="transmembrane region" description="Helical" evidence="2">
    <location>
        <begin position="298"/>
        <end position="316"/>
    </location>
</feature>
<accession>A0A2J6T8E6</accession>
<dbReference type="AlphaFoldDB" id="A0A2J6T8E6"/>
<dbReference type="EMBL" id="KZ613817">
    <property type="protein sequence ID" value="PMD59301.1"/>
    <property type="molecule type" value="Genomic_DNA"/>
</dbReference>
<dbReference type="OrthoDB" id="10466211at2759"/>
<proteinExistence type="predicted"/>
<sequence>MLDLGVRYTLLVIYLVLSDNSFSKELEPVDLTLTTLEMLGMFTSVVLINDTFILVLVMKIVAVLEVLKFLICVALAVHLALSFNSLAKLCLAIFLLSVYSVSGGFKCWYGYHIISPPREPILSNPRGNDTTIHMDSYNENQGPLSVAYQCQKEQRQEWNYHRVSEDQVSCSEEDQLFEQASASSHCQPFHPRVSSRFAENATLTALSSLQSESSQERRRSIVEPVSRKLEAQDHNTAPSARLPFQTYPHFHPRTRYLQSTLLDVTVRSAIILTTLELVLAIHFIFIALDVGLSLNRDILFPALASIGLFVTLKLTLIQIRAVFLVAPSSLFAIILRFFSVLECENCIDARTMSLIHILSISLQFLNLCAHLAVPIAMVSQYIELRCRKCTCCGLSECLRNEVALGSLEYLPYSEWKHKKLSAPNNLRL</sequence>
<reference evidence="3 4" key="1">
    <citation type="submission" date="2016-04" db="EMBL/GenBank/DDBJ databases">
        <title>A degradative enzymes factory behind the ericoid mycorrhizal symbiosis.</title>
        <authorList>
            <consortium name="DOE Joint Genome Institute"/>
            <person name="Martino E."/>
            <person name="Morin E."/>
            <person name="Grelet G."/>
            <person name="Kuo A."/>
            <person name="Kohler A."/>
            <person name="Daghino S."/>
            <person name="Barry K."/>
            <person name="Choi C."/>
            <person name="Cichocki N."/>
            <person name="Clum A."/>
            <person name="Copeland A."/>
            <person name="Hainaut M."/>
            <person name="Haridas S."/>
            <person name="Labutti K."/>
            <person name="Lindquist E."/>
            <person name="Lipzen A."/>
            <person name="Khouja H.-R."/>
            <person name="Murat C."/>
            <person name="Ohm R."/>
            <person name="Olson A."/>
            <person name="Spatafora J."/>
            <person name="Veneault-Fourrey C."/>
            <person name="Henrissat B."/>
            <person name="Grigoriev I."/>
            <person name="Martin F."/>
            <person name="Perotto S."/>
        </authorList>
    </citation>
    <scope>NUCLEOTIDE SEQUENCE [LARGE SCALE GENOMIC DNA]</scope>
    <source>
        <strain evidence="3 4">E</strain>
    </source>
</reference>
<keyword evidence="4" id="KW-1185">Reference proteome</keyword>
<dbReference type="InParanoid" id="A0A2J6T8E6"/>
<dbReference type="GeneID" id="36588551"/>
<protein>
    <submittedName>
        <fullName evidence="3">Uncharacterized protein</fullName>
    </submittedName>
</protein>
<keyword evidence="2" id="KW-1133">Transmembrane helix</keyword>
<evidence type="ECO:0000313" key="4">
    <source>
        <dbReference type="Proteomes" id="UP000235371"/>
    </source>
</evidence>
<feature type="transmembrane region" description="Helical" evidence="2">
    <location>
        <begin position="39"/>
        <end position="57"/>
    </location>
</feature>
<evidence type="ECO:0000256" key="1">
    <source>
        <dbReference type="SAM" id="MobiDB-lite"/>
    </source>
</evidence>
<keyword evidence="2" id="KW-0472">Membrane</keyword>
<feature type="transmembrane region" description="Helical" evidence="2">
    <location>
        <begin position="321"/>
        <end position="341"/>
    </location>
</feature>
<gene>
    <name evidence="3" type="ORF">K444DRAFT_614085</name>
</gene>
<feature type="transmembrane region" description="Helical" evidence="2">
    <location>
        <begin position="353"/>
        <end position="378"/>
    </location>
</feature>
<name>A0A2J6T8E6_9HELO</name>
<organism evidence="3 4">
    <name type="scientific">Hyaloscypha bicolor E</name>
    <dbReference type="NCBI Taxonomy" id="1095630"/>
    <lineage>
        <taxon>Eukaryota</taxon>
        <taxon>Fungi</taxon>
        <taxon>Dikarya</taxon>
        <taxon>Ascomycota</taxon>
        <taxon>Pezizomycotina</taxon>
        <taxon>Leotiomycetes</taxon>
        <taxon>Helotiales</taxon>
        <taxon>Hyaloscyphaceae</taxon>
        <taxon>Hyaloscypha</taxon>
        <taxon>Hyaloscypha bicolor</taxon>
    </lineage>
</organism>
<feature type="compositionally biased region" description="Basic and acidic residues" evidence="1">
    <location>
        <begin position="214"/>
        <end position="233"/>
    </location>
</feature>
<dbReference type="Proteomes" id="UP000235371">
    <property type="component" value="Unassembled WGS sequence"/>
</dbReference>
<evidence type="ECO:0000256" key="2">
    <source>
        <dbReference type="SAM" id="Phobius"/>
    </source>
</evidence>
<evidence type="ECO:0000313" key="3">
    <source>
        <dbReference type="EMBL" id="PMD59301.1"/>
    </source>
</evidence>
<feature type="transmembrane region" description="Helical" evidence="2">
    <location>
        <begin position="264"/>
        <end position="286"/>
    </location>
</feature>
<dbReference type="RefSeq" id="XP_024736205.1">
    <property type="nucleotide sequence ID" value="XM_024880474.1"/>
</dbReference>
<feature type="non-terminal residue" evidence="3">
    <location>
        <position position="428"/>
    </location>
</feature>
<keyword evidence="2" id="KW-0812">Transmembrane</keyword>
<feature type="region of interest" description="Disordered" evidence="1">
    <location>
        <begin position="208"/>
        <end position="243"/>
    </location>
</feature>